<dbReference type="InterPro" id="IPR050173">
    <property type="entry name" value="ABC_transporter_C-like"/>
</dbReference>
<evidence type="ECO:0000313" key="14">
    <source>
        <dbReference type="EMBL" id="KAJ3132077.1"/>
    </source>
</evidence>
<dbReference type="GO" id="GO:0005524">
    <property type="term" value="F:ATP binding"/>
    <property type="evidence" value="ECO:0007669"/>
    <property type="project" value="UniProtKB-KW"/>
</dbReference>
<dbReference type="PROSITE" id="PS00211">
    <property type="entry name" value="ABC_TRANSPORTER_1"/>
    <property type="match status" value="2"/>
</dbReference>
<dbReference type="FunFam" id="3.40.50.300:FF:000074">
    <property type="entry name" value="Multidrug resistance-associated protein 5 isoform 1"/>
    <property type="match status" value="1"/>
</dbReference>
<name>A0AAD5XFE9_9FUNG</name>
<dbReference type="PANTHER" id="PTHR24223">
    <property type="entry name" value="ATP-BINDING CASSETTE SUB-FAMILY C"/>
    <property type="match status" value="1"/>
</dbReference>
<dbReference type="CDD" id="cd03244">
    <property type="entry name" value="ABCC_MRP_domain2"/>
    <property type="match status" value="1"/>
</dbReference>
<feature type="domain" description="ABC transporter" evidence="12">
    <location>
        <begin position="1003"/>
        <end position="1237"/>
    </location>
</feature>
<keyword evidence="3" id="KW-0813">Transport</keyword>
<dbReference type="Gene3D" id="1.20.1560.10">
    <property type="entry name" value="ABC transporter type 1, transmembrane domain"/>
    <property type="match status" value="2"/>
</dbReference>
<dbReference type="GO" id="GO:0140359">
    <property type="term" value="F:ABC-type transporter activity"/>
    <property type="evidence" value="ECO:0007669"/>
    <property type="project" value="InterPro"/>
</dbReference>
<organism evidence="14 15">
    <name type="scientific">Physocladia obscura</name>
    <dbReference type="NCBI Taxonomy" id="109957"/>
    <lineage>
        <taxon>Eukaryota</taxon>
        <taxon>Fungi</taxon>
        <taxon>Fungi incertae sedis</taxon>
        <taxon>Chytridiomycota</taxon>
        <taxon>Chytridiomycota incertae sedis</taxon>
        <taxon>Chytridiomycetes</taxon>
        <taxon>Chytridiales</taxon>
        <taxon>Chytriomycetaceae</taxon>
        <taxon>Physocladia</taxon>
    </lineage>
</organism>
<dbReference type="PROSITE" id="PS50929">
    <property type="entry name" value="ABC_TM1F"/>
    <property type="match status" value="2"/>
</dbReference>
<feature type="transmembrane region" description="Helical" evidence="11">
    <location>
        <begin position="101"/>
        <end position="126"/>
    </location>
</feature>
<accession>A0AAD5XFE9</accession>
<evidence type="ECO:0000256" key="9">
    <source>
        <dbReference type="ARBA" id="ARBA00022989"/>
    </source>
</evidence>
<feature type="transmembrane region" description="Helical" evidence="11">
    <location>
        <begin position="54"/>
        <end position="75"/>
    </location>
</feature>
<dbReference type="InterPro" id="IPR003593">
    <property type="entry name" value="AAA+_ATPase"/>
</dbReference>
<dbReference type="EMBL" id="JADGJH010000265">
    <property type="protein sequence ID" value="KAJ3132077.1"/>
    <property type="molecule type" value="Genomic_DNA"/>
</dbReference>
<keyword evidence="10 11" id="KW-0472">Membrane</keyword>
<dbReference type="InterPro" id="IPR017871">
    <property type="entry name" value="ABC_transporter-like_CS"/>
</dbReference>
<dbReference type="SUPFAM" id="SSF52540">
    <property type="entry name" value="P-loop containing nucleoside triphosphate hydrolases"/>
    <property type="match status" value="2"/>
</dbReference>
<evidence type="ECO:0000256" key="5">
    <source>
        <dbReference type="ARBA" id="ARBA00022737"/>
    </source>
</evidence>
<feature type="transmembrane region" description="Helical" evidence="11">
    <location>
        <begin position="683"/>
        <end position="707"/>
    </location>
</feature>
<evidence type="ECO:0000256" key="10">
    <source>
        <dbReference type="ARBA" id="ARBA00023136"/>
    </source>
</evidence>
<dbReference type="SMART" id="SM00382">
    <property type="entry name" value="AAA"/>
    <property type="match status" value="2"/>
</dbReference>
<keyword evidence="15" id="KW-1185">Reference proteome</keyword>
<dbReference type="Pfam" id="PF00005">
    <property type="entry name" value="ABC_tran"/>
    <property type="match status" value="2"/>
</dbReference>
<dbReference type="SUPFAM" id="SSF90123">
    <property type="entry name" value="ABC transporter transmembrane region"/>
    <property type="match status" value="2"/>
</dbReference>
<reference evidence="14" key="1">
    <citation type="submission" date="2020-05" db="EMBL/GenBank/DDBJ databases">
        <title>Phylogenomic resolution of chytrid fungi.</title>
        <authorList>
            <person name="Stajich J.E."/>
            <person name="Amses K."/>
            <person name="Simmons R."/>
            <person name="Seto K."/>
            <person name="Myers J."/>
            <person name="Bonds A."/>
            <person name="Quandt C.A."/>
            <person name="Barry K."/>
            <person name="Liu P."/>
            <person name="Grigoriev I."/>
            <person name="Longcore J.E."/>
            <person name="James T.Y."/>
        </authorList>
    </citation>
    <scope>NUCLEOTIDE SEQUENCE</scope>
    <source>
        <strain evidence="14">JEL0513</strain>
    </source>
</reference>
<keyword evidence="9 11" id="KW-1133">Transmembrane helix</keyword>
<dbReference type="Proteomes" id="UP001211907">
    <property type="component" value="Unassembled WGS sequence"/>
</dbReference>
<dbReference type="CDD" id="cd03250">
    <property type="entry name" value="ABCC_MRP_domain1"/>
    <property type="match status" value="1"/>
</dbReference>
<feature type="transmembrane region" description="Helical" evidence="11">
    <location>
        <begin position="174"/>
        <end position="196"/>
    </location>
</feature>
<dbReference type="PANTHER" id="PTHR24223:SF443">
    <property type="entry name" value="MULTIDRUG-RESISTANCE LIKE PROTEIN 1, ISOFORM I"/>
    <property type="match status" value="1"/>
</dbReference>
<feature type="domain" description="ABC transmembrane type-1" evidence="13">
    <location>
        <begin position="687"/>
        <end position="967"/>
    </location>
</feature>
<feature type="transmembrane region" description="Helical" evidence="11">
    <location>
        <begin position="331"/>
        <end position="355"/>
    </location>
</feature>
<dbReference type="FunFam" id="3.40.50.300:FF:000450">
    <property type="entry name" value="ABC transporter C family member 2"/>
    <property type="match status" value="1"/>
</dbReference>
<feature type="transmembrane region" description="Helical" evidence="11">
    <location>
        <begin position="936"/>
        <end position="956"/>
    </location>
</feature>
<dbReference type="FunFam" id="1.20.1560.10:FF:000013">
    <property type="entry name" value="ABC transporter C family member 2"/>
    <property type="match status" value="1"/>
</dbReference>
<evidence type="ECO:0000256" key="6">
    <source>
        <dbReference type="ARBA" id="ARBA00022741"/>
    </source>
</evidence>
<dbReference type="InterPro" id="IPR011527">
    <property type="entry name" value="ABC1_TM_dom"/>
</dbReference>
<dbReference type="CDD" id="cd18579">
    <property type="entry name" value="ABC_6TM_ABCC_D1"/>
    <property type="match status" value="1"/>
</dbReference>
<evidence type="ECO:0008006" key="16">
    <source>
        <dbReference type="Google" id="ProtNLM"/>
    </source>
</evidence>
<keyword evidence="8" id="KW-1278">Translocase</keyword>
<dbReference type="Pfam" id="PF00664">
    <property type="entry name" value="ABC_membrane"/>
    <property type="match status" value="2"/>
</dbReference>
<dbReference type="InterPro" id="IPR003439">
    <property type="entry name" value="ABC_transporter-like_ATP-bd"/>
</dbReference>
<feature type="transmembrane region" description="Helical" evidence="11">
    <location>
        <begin position="727"/>
        <end position="749"/>
    </location>
</feature>
<feature type="transmembrane region" description="Helical" evidence="11">
    <location>
        <begin position="912"/>
        <end position="930"/>
    </location>
</feature>
<sequence>MQPLMILGSRRELTIADLWRPDNNQTSAAILKKFNIKWKKEIERSKLYKTNPQILRSIIYAFHPSLLVGLAHYAINFTCSFLEPILLQSMLTFIATPTQSYIGYVIAVAIFLNAITSVITNVQLFIAGMSVGYQVRSSLCSAIFRKSLNLTNTSRQSTSTGQINNMLAADTNHIMWFMTMAYDPVGIPVKIVAALYLLWQQLGAACLGGLAVTIIAFPLQAFIGKQLMHGFDVKQARGDTRIEIVNESLTSIKLLKLYGWDLLFHQRVSQARQEELKSIKSIGIWKSFDTFVSTVTPLFVSLTSFAIFSAVNSGTGQVLDATRIFVSLSLFNILAQPIQSIGFLFSGGSAAYISLQRMRDFLLLEELDETNVEREISSDGNVVHVENGSFKWDSASSEKILENINFVIKKGSLAAVIGRVGTGKSSLISTLLGEMYKESGKVRVSGSIAYVSQQAWIENATVRDNILFGSEYDEAKFSAIIDACALRNDLKLLTAGDLTEIGEKGVNLSGGQKQRLALARAVYNDAEIYILDDALSAVDAHVDKHIFDNVLGPRGLLSNKTRIFVTHGVHHLPACDSILVVKDKTVVQQGSYDELMAIEGGTFKILIDEFAHDVSVETFSDSTDVDTNSLEKKLDIVDDAFLIATEKHQNVFAEDGKLMKKEDAGKGLAKTSVFIAYARAAGIIWIVISFSLLTVGQIATVGTGIWLDNWSSNAGDDSGHSNGYYLGIYGTLVVVASSLILLTNLTMYIKVGQNAAKVMHSSMLKGVLHAPMSFFDTNPLGRITNRFVGDIQVVDEQLVETYVIFLTYLASSISTIIIICSITPLFLTLILPIIGFYYYIQNYYLRTAQAIQRISRLTNSPVYALANTTFTGISTVRAFDKSLAYQEKNNILQDDMQTSFLSQMAANKWLQLRLEGLGAFITFGAALFAVVERNTISAGSVGLSLGYALQLTQYLYHTMRMFGNVQNSGVSLERIFEYFNLASEAAQHTTYSVPKDWPQEGKIVFKDLNMRYREETPLILNGISFNINGGEKVGIVGRTGAGKSSLSVALFRLVEAERGTIKVDGVDIAKIGLNLLRTRFTIIPQEPVLFGASVRDNIDPEHEHSDETIWRALDASYLKERFSGHEDGLEQKIKSGGDNMSVGERQLFCLARAILRNTKVLVLDEATAGIDLETDSLIQATIRNEFKDATVLTIAHRIQTILDSDKIMVLNAGTVEEMDSPANLLKNPDSAFSKLAVAAGVKETI</sequence>
<evidence type="ECO:0000259" key="12">
    <source>
        <dbReference type="PROSITE" id="PS50893"/>
    </source>
</evidence>
<dbReference type="GO" id="GO:0000329">
    <property type="term" value="C:fungal-type vacuole membrane"/>
    <property type="evidence" value="ECO:0007669"/>
    <property type="project" value="UniProtKB-ARBA"/>
</dbReference>
<comment type="similarity">
    <text evidence="2">Belongs to the ABC transporter superfamily. ABCC family. Conjugate transporter (TC 3.A.1.208) subfamily.</text>
</comment>
<feature type="domain" description="ABC transporter" evidence="12">
    <location>
        <begin position="383"/>
        <end position="608"/>
    </location>
</feature>
<dbReference type="AlphaFoldDB" id="A0AAD5XFE9"/>
<evidence type="ECO:0000256" key="2">
    <source>
        <dbReference type="ARBA" id="ARBA00009726"/>
    </source>
</evidence>
<evidence type="ECO:0000259" key="13">
    <source>
        <dbReference type="PROSITE" id="PS50929"/>
    </source>
</evidence>
<feature type="transmembrane region" description="Helical" evidence="11">
    <location>
        <begin position="290"/>
        <end position="311"/>
    </location>
</feature>
<keyword evidence="4 11" id="KW-0812">Transmembrane</keyword>
<dbReference type="InterPro" id="IPR036640">
    <property type="entry name" value="ABC1_TM_sf"/>
</dbReference>
<dbReference type="FunFam" id="1.20.1560.10:FF:000006">
    <property type="entry name" value="ATP-binding cassette, sub-family C (CFTR/MRP), member 9"/>
    <property type="match status" value="1"/>
</dbReference>
<evidence type="ECO:0000256" key="1">
    <source>
        <dbReference type="ARBA" id="ARBA00004128"/>
    </source>
</evidence>
<evidence type="ECO:0000256" key="3">
    <source>
        <dbReference type="ARBA" id="ARBA00022448"/>
    </source>
</evidence>
<evidence type="ECO:0000256" key="7">
    <source>
        <dbReference type="ARBA" id="ARBA00022840"/>
    </source>
</evidence>
<proteinExistence type="inferred from homology"/>
<feature type="transmembrane region" description="Helical" evidence="11">
    <location>
        <begin position="816"/>
        <end position="840"/>
    </location>
</feature>
<dbReference type="InterPro" id="IPR027417">
    <property type="entry name" value="P-loop_NTPase"/>
</dbReference>
<gene>
    <name evidence="14" type="ORF">HK100_005694</name>
</gene>
<dbReference type="PROSITE" id="PS50893">
    <property type="entry name" value="ABC_TRANSPORTER_2"/>
    <property type="match status" value="2"/>
</dbReference>
<keyword evidence="5" id="KW-0677">Repeat</keyword>
<evidence type="ECO:0000256" key="8">
    <source>
        <dbReference type="ARBA" id="ARBA00022967"/>
    </source>
</evidence>
<dbReference type="CDD" id="cd18580">
    <property type="entry name" value="ABC_6TM_ABCC_D2"/>
    <property type="match status" value="1"/>
</dbReference>
<evidence type="ECO:0000256" key="11">
    <source>
        <dbReference type="SAM" id="Phobius"/>
    </source>
</evidence>
<keyword evidence="7" id="KW-0067">ATP-binding</keyword>
<feature type="domain" description="ABC transmembrane type-1" evidence="13">
    <location>
        <begin position="79"/>
        <end position="350"/>
    </location>
</feature>
<evidence type="ECO:0000256" key="4">
    <source>
        <dbReference type="ARBA" id="ARBA00022692"/>
    </source>
</evidence>
<feature type="transmembrane region" description="Helical" evidence="11">
    <location>
        <begin position="202"/>
        <end position="223"/>
    </location>
</feature>
<evidence type="ECO:0000313" key="15">
    <source>
        <dbReference type="Proteomes" id="UP001211907"/>
    </source>
</evidence>
<dbReference type="InterPro" id="IPR044726">
    <property type="entry name" value="ABCC_6TM_D2"/>
</dbReference>
<dbReference type="GO" id="GO:0016887">
    <property type="term" value="F:ATP hydrolysis activity"/>
    <property type="evidence" value="ECO:0007669"/>
    <property type="project" value="InterPro"/>
</dbReference>
<keyword evidence="6" id="KW-0547">Nucleotide-binding</keyword>
<protein>
    <recommendedName>
        <fullName evidence="16">P-loop containing nucleoside triphosphate hydrolase protein</fullName>
    </recommendedName>
</protein>
<comment type="caution">
    <text evidence="14">The sequence shown here is derived from an EMBL/GenBank/DDBJ whole genome shotgun (WGS) entry which is preliminary data.</text>
</comment>
<comment type="subcellular location">
    <subcellularLocation>
        <location evidence="1">Vacuole membrane</location>
        <topology evidence="1">Multi-pass membrane protein</topology>
    </subcellularLocation>
</comment>
<dbReference type="InterPro" id="IPR044746">
    <property type="entry name" value="ABCC_6TM_D1"/>
</dbReference>
<dbReference type="Gene3D" id="3.40.50.300">
    <property type="entry name" value="P-loop containing nucleotide triphosphate hydrolases"/>
    <property type="match status" value="2"/>
</dbReference>